<proteinExistence type="predicted"/>
<dbReference type="PATRIC" id="fig|762051.18.peg.948"/>
<reference evidence="1 2" key="1">
    <citation type="journal article" date="2010" name="J. Bacteriol.">
        <title>Complete genome sequence analysis of Leuconostoc kimchii IMSNU 11154.</title>
        <authorList>
            <person name="Oh H.M."/>
            <person name="Cho Y.J."/>
            <person name="Kim B.K."/>
            <person name="Roe J.H."/>
            <person name="Kang S.O."/>
            <person name="Nahm B.H."/>
            <person name="Jeong G."/>
            <person name="Han H.U."/>
            <person name="Chun J."/>
        </authorList>
    </citation>
    <scope>NUCLEOTIDE SEQUENCE [LARGE SCALE GENOMIC DNA]</scope>
    <source>
        <strain evidence="2">IMSNU 11154 / KCTC 2386 / IH25</strain>
    </source>
</reference>
<organism evidence="1 2">
    <name type="scientific">Leuconostoc kimchii (strain IMSNU 11154 / KCTC 2386 / IH25)</name>
    <dbReference type="NCBI Taxonomy" id="762051"/>
    <lineage>
        <taxon>Bacteria</taxon>
        <taxon>Bacillati</taxon>
        <taxon>Bacillota</taxon>
        <taxon>Bacilli</taxon>
        <taxon>Lactobacillales</taxon>
        <taxon>Lactobacillaceae</taxon>
        <taxon>Leuconostoc</taxon>
    </lineage>
</organism>
<dbReference type="HOGENOM" id="CLU_219417_0_0_9"/>
<name>D5T2I3_LEUKI</name>
<sequence length="32" mass="3494">MKVHCQIPTHLHGNHIVIAVFLRGSGAVDVIM</sequence>
<evidence type="ECO:0000313" key="2">
    <source>
        <dbReference type="Proteomes" id="UP000002362"/>
    </source>
</evidence>
<dbReference type="AlphaFoldDB" id="D5T2I3"/>
<accession>D5T2I3</accession>
<evidence type="ECO:0000313" key="1">
    <source>
        <dbReference type="EMBL" id="ADG40482.1"/>
    </source>
</evidence>
<dbReference type="Proteomes" id="UP000002362">
    <property type="component" value="Chromosome"/>
</dbReference>
<protein>
    <submittedName>
        <fullName evidence="1">Uncharacterized protein</fullName>
    </submittedName>
</protein>
<gene>
    <name evidence="1" type="ordered locus">LKI_04700</name>
</gene>
<dbReference type="STRING" id="762051.LKI_04700"/>
<dbReference type="EMBL" id="CP001758">
    <property type="protein sequence ID" value="ADG40482.1"/>
    <property type="molecule type" value="Genomic_DNA"/>
</dbReference>
<dbReference type="KEGG" id="lki:LKI_04700"/>